<proteinExistence type="predicted"/>
<dbReference type="GO" id="GO:0008239">
    <property type="term" value="F:dipeptidyl-peptidase activity"/>
    <property type="evidence" value="ECO:0007669"/>
    <property type="project" value="TreeGrafter"/>
</dbReference>
<dbReference type="SUPFAM" id="SSF53474">
    <property type="entry name" value="alpha/beta-Hydrolases"/>
    <property type="match status" value="1"/>
</dbReference>
<dbReference type="Gene3D" id="2.140.10.30">
    <property type="entry name" value="Dipeptidylpeptidase IV, N-terminal domain"/>
    <property type="match status" value="1"/>
</dbReference>
<dbReference type="SUPFAM" id="SSF82171">
    <property type="entry name" value="DPP6 N-terminal domain-like"/>
    <property type="match status" value="1"/>
</dbReference>
<dbReference type="InterPro" id="IPR029058">
    <property type="entry name" value="AB_hydrolase_fold"/>
</dbReference>
<dbReference type="AlphaFoldDB" id="A0A418KVV6"/>
<dbReference type="PANTHER" id="PTHR11731">
    <property type="entry name" value="PROTEASE FAMILY S9B,C DIPEPTIDYL-PEPTIDASE IV-RELATED"/>
    <property type="match status" value="1"/>
</dbReference>
<feature type="domain" description="Peptidase S9 prolyl oligopeptidase catalytic" evidence="1">
    <location>
        <begin position="459"/>
        <end position="634"/>
    </location>
</feature>
<dbReference type="Pfam" id="PF00326">
    <property type="entry name" value="Peptidase_S9"/>
    <property type="match status" value="1"/>
</dbReference>
<reference evidence="3 4" key="1">
    <citation type="submission" date="2018-09" db="EMBL/GenBank/DDBJ databases">
        <title>Isolation, diversity and antifungal activity of actinobacteria from wheat.</title>
        <authorList>
            <person name="Han C."/>
        </authorList>
    </citation>
    <scope>NUCLEOTIDE SEQUENCE [LARGE SCALE GENOMIC DNA]</scope>
    <source>
        <strain evidence="3 4">NEAU-YY265</strain>
    </source>
</reference>
<organism evidence="3 4">
    <name type="scientific">Jiangella rhizosphaerae</name>
    <dbReference type="NCBI Taxonomy" id="2293569"/>
    <lineage>
        <taxon>Bacteria</taxon>
        <taxon>Bacillati</taxon>
        <taxon>Actinomycetota</taxon>
        <taxon>Actinomycetes</taxon>
        <taxon>Jiangellales</taxon>
        <taxon>Jiangellaceae</taxon>
        <taxon>Jiangella</taxon>
    </lineage>
</organism>
<dbReference type="Pfam" id="PF00930">
    <property type="entry name" value="DPPIV_N"/>
    <property type="match status" value="1"/>
</dbReference>
<dbReference type="InterPro" id="IPR002469">
    <property type="entry name" value="Peptidase_S9B_N"/>
</dbReference>
<evidence type="ECO:0000313" key="3">
    <source>
        <dbReference type="EMBL" id="RIQ34056.1"/>
    </source>
</evidence>
<sequence length="658" mass="72932">MSTTKEERYREYLAYPDRVVGGAVEPRWVDGGVAFTDKGVHHLVDTVSGGRTEVAALPESIEVTGRRLRSAFKIGRPAVHEAPSPDGAFFATESGDDIALRWAIDDRLSPLTSDGEPDFRWDVKGAAWSPDGLRLAARRVDTRRMDRFPVVHWLKPREEVEFFPAGRVGGAVEDVSLYVVHRLSRDVVRIDSGPEPEQDLRPLGWSTDAGELYYLKTNRYKKPFVLMAADPRTGASRVVHEERAATWVSFWEKGLACVLLPSRTAHLWLTERDGWAHLYLHDMNGQLINRVTGGEWAVTRVVAVDERAGWVYVEAHSDPKRPYDTHIGRARLDGTRFEQLTEEPGTHHAIMSPDLRVFVDNHSSMSRPPASDLRSADGTPICRLAEAEVDTTPGMDWTPPEEFTVLAADGETTLHGHLYFPSDFDPERTYPLIESIYAGPNSAFVPTHMLDANAVQSRALAELGFVVMMVDGRGTPERSKAFHDVAYGNFADNVIADHVAAIRQLGAERPYLDLTRVGVYGRSYGGYFTARALLEAPDVYHVGVAVNGVYEMREGNGPGPIECVMGPLEENVAGYDALSLYPMVPRLRGKLLIVHGTSDVNVPFAASLMFAEQLTLAGKPFDFLPVNEQPHHFTGVKGTYLAMAKGRYFCEHLGVDAL</sequence>
<dbReference type="OrthoDB" id="569821at2"/>
<dbReference type="GO" id="GO:0006508">
    <property type="term" value="P:proteolysis"/>
    <property type="evidence" value="ECO:0007669"/>
    <property type="project" value="InterPro"/>
</dbReference>
<accession>A0A418KVV6</accession>
<evidence type="ECO:0000313" key="4">
    <source>
        <dbReference type="Proteomes" id="UP000284057"/>
    </source>
</evidence>
<dbReference type="Gene3D" id="3.40.50.1820">
    <property type="entry name" value="alpha/beta hydrolase"/>
    <property type="match status" value="1"/>
</dbReference>
<evidence type="ECO:0000259" key="1">
    <source>
        <dbReference type="Pfam" id="PF00326"/>
    </source>
</evidence>
<feature type="domain" description="Dipeptidylpeptidase IV N-terminal" evidence="2">
    <location>
        <begin position="124"/>
        <end position="369"/>
    </location>
</feature>
<dbReference type="RefSeq" id="WP_119658749.1">
    <property type="nucleotide sequence ID" value="NZ_QUAL01000037.1"/>
</dbReference>
<keyword evidence="4" id="KW-1185">Reference proteome</keyword>
<dbReference type="EMBL" id="QUAL01000037">
    <property type="protein sequence ID" value="RIQ34056.1"/>
    <property type="molecule type" value="Genomic_DNA"/>
</dbReference>
<dbReference type="InterPro" id="IPR050278">
    <property type="entry name" value="Serine_Prot_S9B/DPPIV"/>
</dbReference>
<gene>
    <name evidence="3" type="ORF">DY240_04430</name>
</gene>
<dbReference type="GO" id="GO:0008236">
    <property type="term" value="F:serine-type peptidase activity"/>
    <property type="evidence" value="ECO:0007669"/>
    <property type="project" value="InterPro"/>
</dbReference>
<protein>
    <submittedName>
        <fullName evidence="3">S9 family peptidase</fullName>
    </submittedName>
</protein>
<name>A0A418KVV6_9ACTN</name>
<comment type="caution">
    <text evidence="3">The sequence shown here is derived from an EMBL/GenBank/DDBJ whole genome shotgun (WGS) entry which is preliminary data.</text>
</comment>
<dbReference type="Proteomes" id="UP000284057">
    <property type="component" value="Unassembled WGS sequence"/>
</dbReference>
<evidence type="ECO:0000259" key="2">
    <source>
        <dbReference type="Pfam" id="PF00930"/>
    </source>
</evidence>
<dbReference type="InterPro" id="IPR001375">
    <property type="entry name" value="Peptidase_S9_cat"/>
</dbReference>
<dbReference type="PANTHER" id="PTHR11731:SF193">
    <property type="entry name" value="DIPEPTIDYL PEPTIDASE 9"/>
    <property type="match status" value="1"/>
</dbReference>